<keyword evidence="3" id="KW-1185">Reference proteome</keyword>
<organism evidence="2 3">
    <name type="scientific">Solimonas fluminis</name>
    <dbReference type="NCBI Taxonomy" id="2086571"/>
    <lineage>
        <taxon>Bacteria</taxon>
        <taxon>Pseudomonadati</taxon>
        <taxon>Pseudomonadota</taxon>
        <taxon>Gammaproteobacteria</taxon>
        <taxon>Nevskiales</taxon>
        <taxon>Nevskiaceae</taxon>
        <taxon>Solimonas</taxon>
    </lineage>
</organism>
<evidence type="ECO:0000313" key="3">
    <source>
        <dbReference type="Proteomes" id="UP000238220"/>
    </source>
</evidence>
<feature type="compositionally biased region" description="Low complexity" evidence="1">
    <location>
        <begin position="1"/>
        <end position="15"/>
    </location>
</feature>
<proteinExistence type="predicted"/>
<evidence type="ECO:0000313" key="2">
    <source>
        <dbReference type="EMBL" id="PPE73112.1"/>
    </source>
</evidence>
<sequence length="72" mass="8086">MLQQRAAPPAFAGAAKLEREEAESEAAAATGLERIRRLLAEGHEEQARQALAAWRRQWPERPVPEDLKRLAD</sequence>
<reference evidence="2 3" key="1">
    <citation type="submission" date="2018-02" db="EMBL/GenBank/DDBJ databases">
        <title>Genome sequencing of Solimonas sp. HR-BB.</title>
        <authorList>
            <person name="Lee Y."/>
            <person name="Jeon C.O."/>
        </authorList>
    </citation>
    <scope>NUCLEOTIDE SEQUENCE [LARGE SCALE GENOMIC DNA]</scope>
    <source>
        <strain evidence="2 3">HR-BB</strain>
    </source>
</reference>
<accession>A0A2S5TDW5</accession>
<dbReference type="Proteomes" id="UP000238220">
    <property type="component" value="Unassembled WGS sequence"/>
</dbReference>
<dbReference type="AlphaFoldDB" id="A0A2S5TDW5"/>
<name>A0A2S5TDW5_9GAMM</name>
<gene>
    <name evidence="2" type="ORF">C3942_14920</name>
</gene>
<protein>
    <submittedName>
        <fullName evidence="2">Uncharacterized protein</fullName>
    </submittedName>
</protein>
<dbReference type="EMBL" id="PSNW01000008">
    <property type="protein sequence ID" value="PPE73112.1"/>
    <property type="molecule type" value="Genomic_DNA"/>
</dbReference>
<feature type="region of interest" description="Disordered" evidence="1">
    <location>
        <begin position="1"/>
        <end position="25"/>
    </location>
</feature>
<comment type="caution">
    <text evidence="2">The sequence shown here is derived from an EMBL/GenBank/DDBJ whole genome shotgun (WGS) entry which is preliminary data.</text>
</comment>
<evidence type="ECO:0000256" key="1">
    <source>
        <dbReference type="SAM" id="MobiDB-lite"/>
    </source>
</evidence>